<dbReference type="InterPro" id="IPR050627">
    <property type="entry name" value="Nitroreductase/BluB"/>
</dbReference>
<organism evidence="1 2">
    <name type="scientific">Leptolyngbya boryana NIES-2135</name>
    <dbReference type="NCBI Taxonomy" id="1973484"/>
    <lineage>
        <taxon>Bacteria</taxon>
        <taxon>Bacillati</taxon>
        <taxon>Cyanobacteriota</taxon>
        <taxon>Cyanophyceae</taxon>
        <taxon>Leptolyngbyales</taxon>
        <taxon>Leptolyngbyaceae</taxon>
        <taxon>Leptolyngbya group</taxon>
        <taxon>Leptolyngbya</taxon>
    </lineage>
</organism>
<proteinExistence type="predicted"/>
<dbReference type="InterPro" id="IPR000415">
    <property type="entry name" value="Nitroreductase-like"/>
</dbReference>
<dbReference type="GO" id="GO:0016491">
    <property type="term" value="F:oxidoreductase activity"/>
    <property type="evidence" value="ECO:0007669"/>
    <property type="project" value="InterPro"/>
</dbReference>
<dbReference type="EMBL" id="AP018203">
    <property type="protein sequence ID" value="BAY59040.1"/>
    <property type="molecule type" value="Genomic_DNA"/>
</dbReference>
<dbReference type="AlphaFoldDB" id="A0A1Z4JQQ5"/>
<gene>
    <name evidence="1" type="ORF">NIES2135_59160</name>
</gene>
<evidence type="ECO:0000313" key="2">
    <source>
        <dbReference type="Proteomes" id="UP000217895"/>
    </source>
</evidence>
<dbReference type="SUPFAM" id="SSF55469">
    <property type="entry name" value="FMN-dependent nitroreductase-like"/>
    <property type="match status" value="2"/>
</dbReference>
<dbReference type="PANTHER" id="PTHR23026">
    <property type="entry name" value="NADPH NITROREDUCTASE"/>
    <property type="match status" value="1"/>
</dbReference>
<dbReference type="Gene3D" id="3.40.109.10">
    <property type="entry name" value="NADH Oxidase"/>
    <property type="match status" value="2"/>
</dbReference>
<dbReference type="PANTHER" id="PTHR23026:SF123">
    <property type="entry name" value="NAD(P)H NITROREDUCTASE RV3131-RELATED"/>
    <property type="match status" value="1"/>
</dbReference>
<sequence>MSHLSLQPWQVSDQDFPLQGSPTQQLQFILNYAVLAPSGHNTQPWKFTIQQETIELWADLDRALSYVDPEHRELIISCGAALLNLRLALHHFGYQGDIQMLPNSDQPNLLAQIRLGSWNQETAEEKSLFEAISQRHTTRRPFEAWDIPTTVLQWLQVIAVEEGAWLHLVQGQKAKSHLLNLVNLADRLQMADPEIRKELSAWMHSGSNPRHDGLPAYALGVPPRFDFLTVVLSWLTRYFNLGNQIAKQNEQLLQSASAIAVLGTHGDTPIDWLNVGQALQKILLRAQSLGIVASFFNAPIQMPEVRSQLQSSLNREGYPQVLLWLGYCTSTQPTPRRSSHEVQF</sequence>
<keyword evidence="2" id="KW-1185">Reference proteome</keyword>
<dbReference type="Proteomes" id="UP000217895">
    <property type="component" value="Chromosome"/>
</dbReference>
<protein>
    <submittedName>
        <fullName evidence="1">Nitroreductase</fullName>
    </submittedName>
</protein>
<reference evidence="1 2" key="1">
    <citation type="submission" date="2017-06" db="EMBL/GenBank/DDBJ databases">
        <title>Genome sequencing of cyanobaciteial culture collection at National Institute for Environmental Studies (NIES).</title>
        <authorList>
            <person name="Hirose Y."/>
            <person name="Shimura Y."/>
            <person name="Fujisawa T."/>
            <person name="Nakamura Y."/>
            <person name="Kawachi M."/>
        </authorList>
    </citation>
    <scope>NUCLEOTIDE SEQUENCE [LARGE SCALE GENOMIC DNA]</scope>
    <source>
        <strain evidence="1 2">NIES-2135</strain>
    </source>
</reference>
<dbReference type="NCBIfam" id="NF047509">
    <property type="entry name" value="Rv3131_FMN_oxido"/>
    <property type="match status" value="1"/>
</dbReference>
<name>A0A1Z4JQQ5_LEPBY</name>
<accession>A0A1Z4JQQ5</accession>
<evidence type="ECO:0000313" key="1">
    <source>
        <dbReference type="EMBL" id="BAY59040.1"/>
    </source>
</evidence>